<comment type="caution">
    <text evidence="4">The sequence shown here is derived from an EMBL/GenBank/DDBJ whole genome shotgun (WGS) entry which is preliminary data.</text>
</comment>
<evidence type="ECO:0000256" key="2">
    <source>
        <dbReference type="ARBA" id="ARBA00022679"/>
    </source>
</evidence>
<evidence type="ECO:0000313" key="5">
    <source>
        <dbReference type="Proteomes" id="UP000318571"/>
    </source>
</evidence>
<dbReference type="STRING" id="6832.A0A553PNG3"/>
<dbReference type="PANTHER" id="PTHR11927:SF9">
    <property type="entry name" value="L-FUCOSYLTRANSFERASE"/>
    <property type="match status" value="1"/>
</dbReference>
<accession>A0A553PNG3</accession>
<dbReference type="Pfam" id="PF03567">
    <property type="entry name" value="Sulfotransfer_2"/>
    <property type="match status" value="1"/>
</dbReference>
<keyword evidence="5" id="KW-1185">Reference proteome</keyword>
<dbReference type="CDD" id="cd11301">
    <property type="entry name" value="Fut1_Fut2_like"/>
    <property type="match status" value="1"/>
</dbReference>
<comment type="pathway">
    <text evidence="3">Protein modification; protein glycosylation.</text>
</comment>
<keyword evidence="2 3" id="KW-0808">Transferase</keyword>
<dbReference type="Gene3D" id="3.40.50.11350">
    <property type="match status" value="1"/>
</dbReference>
<comment type="subcellular location">
    <subcellularLocation>
        <location evidence="3">Golgi apparatus</location>
        <location evidence="3">Golgi stack membrane</location>
        <topology evidence="3">Single-pass type II membrane protein</topology>
    </subcellularLocation>
</comment>
<comment type="similarity">
    <text evidence="3">Belongs to the glycosyltransferase 11 family.</text>
</comment>
<dbReference type="GO" id="GO:0008107">
    <property type="term" value="F:galactoside 2-alpha-L-fucosyltransferase activity"/>
    <property type="evidence" value="ECO:0007669"/>
    <property type="project" value="InterPro"/>
</dbReference>
<dbReference type="AlphaFoldDB" id="A0A553PNG3"/>
<dbReference type="InterPro" id="IPR002516">
    <property type="entry name" value="Glyco_trans_11"/>
</dbReference>
<organism evidence="4 5">
    <name type="scientific">Tigriopus californicus</name>
    <name type="common">Marine copepod</name>
    <dbReference type="NCBI Taxonomy" id="6832"/>
    <lineage>
        <taxon>Eukaryota</taxon>
        <taxon>Metazoa</taxon>
        <taxon>Ecdysozoa</taxon>
        <taxon>Arthropoda</taxon>
        <taxon>Crustacea</taxon>
        <taxon>Multicrustacea</taxon>
        <taxon>Hexanauplia</taxon>
        <taxon>Copepoda</taxon>
        <taxon>Harpacticoida</taxon>
        <taxon>Harpacticidae</taxon>
        <taxon>Tigriopus</taxon>
    </lineage>
</organism>
<protein>
    <recommendedName>
        <fullName evidence="3">L-Fucosyltransferase</fullName>
        <ecNumber evidence="3">2.4.1.-</ecNumber>
    </recommendedName>
</protein>
<keyword evidence="3" id="KW-0735">Signal-anchor</keyword>
<dbReference type="PANTHER" id="PTHR11927">
    <property type="entry name" value="GALACTOSIDE 2-L-FUCOSYLTRANSFERASE"/>
    <property type="match status" value="1"/>
</dbReference>
<evidence type="ECO:0000256" key="3">
    <source>
        <dbReference type="RuleBase" id="RU363129"/>
    </source>
</evidence>
<evidence type="ECO:0000313" key="4">
    <source>
        <dbReference type="EMBL" id="TRY79222.1"/>
    </source>
</evidence>
<sequence>MTDATVCCPAQEMFYFFNQNGLSSIRKNLRFKPKFKDYANDFRIRAAAKRNFPVTKITFIGVHNRRTDYIPYMQKMFRMESPYTKKFFYQAMEYFREEYEHVVFFFVSDDMEWGRKHIKNKHKDLYFLGKGDTNSPDAIGYDLALLASCNHTIITWGSFSMWASILSGGEYYSEYGVIVPAKSLESHPTQSRYEANESNEKNYELLKREFRARNDHLHQQCKKYPHLIPFKALNQAKFFYLKQPDVMMCMIPKVASTSLSSFLIQSHQHFKSHKGLTNIGFPSGSLNDTFQDTYKIMVVRHPLERLLSAYLYVFVKEVQGDLKHTNMYSNLTHLLALHYRGSHSWDVNPLLTFPEFVRFIVNGTKEHIPGSWQGLSNGDFIFNPNLNSHWEPYWKVCSPCQLQNHPSIILKFGKDFDQEVQYALKESGIQEFFTQRVHPKLQGTLQWKNSGQTELLEEFYFSQLSKAEVLQLYQAYKVDHDLFRYDVEPYLSFSHG</sequence>
<keyword evidence="3" id="KW-0325">Glycoprotein</keyword>
<name>A0A553PNG3_TIGCA</name>
<gene>
    <name evidence="4" type="ORF">TCAL_12522</name>
</gene>
<proteinExistence type="inferred from homology"/>
<dbReference type="SUPFAM" id="SSF52540">
    <property type="entry name" value="P-loop containing nucleoside triphosphate hydrolases"/>
    <property type="match status" value="1"/>
</dbReference>
<keyword evidence="3" id="KW-0812">Transmembrane</keyword>
<dbReference type="EC" id="2.4.1.-" evidence="3"/>
<dbReference type="InterPro" id="IPR027417">
    <property type="entry name" value="P-loop_NTPase"/>
</dbReference>
<evidence type="ECO:0000256" key="1">
    <source>
        <dbReference type="ARBA" id="ARBA00022676"/>
    </source>
</evidence>
<dbReference type="GO" id="GO:0005975">
    <property type="term" value="P:carbohydrate metabolic process"/>
    <property type="evidence" value="ECO:0007669"/>
    <property type="project" value="InterPro"/>
</dbReference>
<dbReference type="Proteomes" id="UP000318571">
    <property type="component" value="Chromosome 6"/>
</dbReference>
<dbReference type="Pfam" id="PF01531">
    <property type="entry name" value="Glyco_transf_11"/>
    <property type="match status" value="1"/>
</dbReference>
<dbReference type="GO" id="GO:0032580">
    <property type="term" value="C:Golgi cisterna membrane"/>
    <property type="evidence" value="ECO:0007669"/>
    <property type="project" value="UniProtKB-SubCell"/>
</dbReference>
<dbReference type="InterPro" id="IPR005331">
    <property type="entry name" value="Sulfotransferase"/>
</dbReference>
<dbReference type="GO" id="GO:0008146">
    <property type="term" value="F:sulfotransferase activity"/>
    <property type="evidence" value="ECO:0007669"/>
    <property type="project" value="InterPro"/>
</dbReference>
<keyword evidence="1 3" id="KW-0328">Glycosyltransferase</keyword>
<keyword evidence="3" id="KW-0333">Golgi apparatus</keyword>
<dbReference type="EMBL" id="VCGU01000002">
    <property type="protein sequence ID" value="TRY79222.1"/>
    <property type="molecule type" value="Genomic_DNA"/>
</dbReference>
<reference evidence="4 5" key="1">
    <citation type="journal article" date="2018" name="Nat. Ecol. Evol.">
        <title>Genomic signatures of mitonuclear coevolution across populations of Tigriopus californicus.</title>
        <authorList>
            <person name="Barreto F.S."/>
            <person name="Watson E.T."/>
            <person name="Lima T.G."/>
            <person name="Willett C.S."/>
            <person name="Edmands S."/>
            <person name="Li W."/>
            <person name="Burton R.S."/>
        </authorList>
    </citation>
    <scope>NUCLEOTIDE SEQUENCE [LARGE SCALE GENOMIC DNA]</scope>
    <source>
        <strain evidence="4 5">San Diego</strain>
    </source>
</reference>